<dbReference type="GO" id="GO:0003677">
    <property type="term" value="F:DNA binding"/>
    <property type="evidence" value="ECO:0007669"/>
    <property type="project" value="InterPro"/>
</dbReference>
<dbReference type="SMART" id="SM00530">
    <property type="entry name" value="HTH_XRE"/>
    <property type="match status" value="1"/>
</dbReference>
<comment type="caution">
    <text evidence="2">The sequence shown here is derived from an EMBL/GenBank/DDBJ whole genome shotgun (WGS) entry which is preliminary data.</text>
</comment>
<dbReference type="SUPFAM" id="SSF47413">
    <property type="entry name" value="lambda repressor-like DNA-binding domains"/>
    <property type="match status" value="1"/>
</dbReference>
<dbReference type="RefSeq" id="WP_149920160.1">
    <property type="nucleotide sequence ID" value="NZ_VVYV01000026.1"/>
</dbReference>
<evidence type="ECO:0000313" key="2">
    <source>
        <dbReference type="EMBL" id="KAA5416597.1"/>
    </source>
</evidence>
<dbReference type="CDD" id="cd06529">
    <property type="entry name" value="S24_LexA-like"/>
    <property type="match status" value="1"/>
</dbReference>
<evidence type="ECO:0000313" key="3">
    <source>
        <dbReference type="Proteomes" id="UP000448877"/>
    </source>
</evidence>
<dbReference type="Pfam" id="PF01381">
    <property type="entry name" value="HTH_3"/>
    <property type="match status" value="1"/>
</dbReference>
<dbReference type="InterPro" id="IPR015927">
    <property type="entry name" value="Peptidase_S24_S26A/B/C"/>
</dbReference>
<protein>
    <submittedName>
        <fullName evidence="2">Helix-turn-helix domain-containing protein</fullName>
    </submittedName>
</protein>
<proteinExistence type="predicted"/>
<feature type="domain" description="HTH cro/C1-type" evidence="1">
    <location>
        <begin position="6"/>
        <end position="42"/>
    </location>
</feature>
<evidence type="ECO:0000259" key="1">
    <source>
        <dbReference type="PROSITE" id="PS50943"/>
    </source>
</evidence>
<gene>
    <name evidence="2" type="ORF">F2Y81_15710</name>
</gene>
<dbReference type="AlphaFoldDB" id="A0A3D6AQ15"/>
<dbReference type="CDD" id="cd00093">
    <property type="entry name" value="HTH_XRE"/>
    <property type="match status" value="1"/>
</dbReference>
<organism evidence="2 3">
    <name type="scientific">Bacteroides cellulosilyticus</name>
    <dbReference type="NCBI Taxonomy" id="246787"/>
    <lineage>
        <taxon>Bacteria</taxon>
        <taxon>Pseudomonadati</taxon>
        <taxon>Bacteroidota</taxon>
        <taxon>Bacteroidia</taxon>
        <taxon>Bacteroidales</taxon>
        <taxon>Bacteroidaceae</taxon>
        <taxon>Bacteroides</taxon>
    </lineage>
</organism>
<dbReference type="EMBL" id="VVYV01000026">
    <property type="protein sequence ID" value="KAA5416597.1"/>
    <property type="molecule type" value="Genomic_DNA"/>
</dbReference>
<name>A0A3D6AQ15_9BACE</name>
<dbReference type="InterPro" id="IPR010982">
    <property type="entry name" value="Lambda_DNA-bd_dom_sf"/>
</dbReference>
<dbReference type="InterPro" id="IPR039418">
    <property type="entry name" value="LexA-like"/>
</dbReference>
<dbReference type="Proteomes" id="UP000448877">
    <property type="component" value="Unassembled WGS sequence"/>
</dbReference>
<dbReference type="InterPro" id="IPR001387">
    <property type="entry name" value="Cro/C1-type_HTH"/>
</dbReference>
<dbReference type="Gene3D" id="1.10.260.40">
    <property type="entry name" value="lambda repressor-like DNA-binding domains"/>
    <property type="match status" value="1"/>
</dbReference>
<sequence>MNKLNIAKLRKSLKMNQETFRKEVGISQSYLSELETGKKILTEDLYNNIVERFGRNIIIPFIEADCDNIANNTPHLECNNKNVIPLFELEAASCGMPSGFEVAIEANKCDRYIIPDLAGCDFTIRTRGRSMINRSHPERSIPERSIVGCRIWRSRSHVRWGEVYALATPDGVVIKKIMPSEKDGYIKCVSFNEEEGFIPYDLPADEIQDWAIVVGVVTVMNWV</sequence>
<reference evidence="2 3" key="1">
    <citation type="journal article" date="2019" name="Nat. Med.">
        <title>A library of human gut bacterial isolates paired with longitudinal multiomics data enables mechanistic microbiome research.</title>
        <authorList>
            <person name="Poyet M."/>
            <person name="Groussin M."/>
            <person name="Gibbons S.M."/>
            <person name="Avila-Pacheco J."/>
            <person name="Jiang X."/>
            <person name="Kearney S.M."/>
            <person name="Perrotta A.R."/>
            <person name="Berdy B."/>
            <person name="Zhao S."/>
            <person name="Lieberman T.D."/>
            <person name="Swanson P.K."/>
            <person name="Smith M."/>
            <person name="Roesemann S."/>
            <person name="Alexander J.E."/>
            <person name="Rich S.A."/>
            <person name="Livny J."/>
            <person name="Vlamakis H."/>
            <person name="Clish C."/>
            <person name="Bullock K."/>
            <person name="Deik A."/>
            <person name="Scott J."/>
            <person name="Pierce K.A."/>
            <person name="Xavier R.J."/>
            <person name="Alm E.J."/>
        </authorList>
    </citation>
    <scope>NUCLEOTIDE SEQUENCE [LARGE SCALE GENOMIC DNA]</scope>
    <source>
        <strain evidence="2 3">BIOML-A6</strain>
    </source>
</reference>
<dbReference type="Gene3D" id="2.10.109.10">
    <property type="entry name" value="Umud Fragment, subunit A"/>
    <property type="match status" value="1"/>
</dbReference>
<dbReference type="SUPFAM" id="SSF51306">
    <property type="entry name" value="LexA/Signal peptidase"/>
    <property type="match status" value="1"/>
</dbReference>
<dbReference type="PROSITE" id="PS50943">
    <property type="entry name" value="HTH_CROC1"/>
    <property type="match status" value="1"/>
</dbReference>
<dbReference type="InterPro" id="IPR036286">
    <property type="entry name" value="LexA/Signal_pep-like_sf"/>
</dbReference>
<dbReference type="Pfam" id="PF00717">
    <property type="entry name" value="Peptidase_S24"/>
    <property type="match status" value="1"/>
</dbReference>
<accession>A0A3D6AQ15</accession>